<keyword evidence="1" id="KW-0472">Membrane</keyword>
<name>A0A8T4GEU3_9EURY</name>
<comment type="caution">
    <text evidence="2">The sequence shown here is derived from an EMBL/GenBank/DDBJ whole genome shotgun (WGS) entry which is preliminary data.</text>
</comment>
<keyword evidence="3" id="KW-1185">Reference proteome</keyword>
<keyword evidence="1" id="KW-0812">Transmembrane</keyword>
<organism evidence="2 3">
    <name type="scientific">Halorubrum alkaliphilum</name>
    <dbReference type="NCBI Taxonomy" id="261290"/>
    <lineage>
        <taxon>Archaea</taxon>
        <taxon>Methanobacteriati</taxon>
        <taxon>Methanobacteriota</taxon>
        <taxon>Stenosarchaea group</taxon>
        <taxon>Halobacteria</taxon>
        <taxon>Halobacteriales</taxon>
        <taxon>Haloferacaceae</taxon>
        <taxon>Halorubrum</taxon>
    </lineage>
</organism>
<evidence type="ECO:0000256" key="1">
    <source>
        <dbReference type="SAM" id="Phobius"/>
    </source>
</evidence>
<evidence type="ECO:0000313" key="2">
    <source>
        <dbReference type="EMBL" id="MBP1921981.1"/>
    </source>
</evidence>
<protein>
    <submittedName>
        <fullName evidence="2">Uncharacterized protein</fullName>
    </submittedName>
</protein>
<keyword evidence="1" id="KW-1133">Transmembrane helix</keyword>
<dbReference type="AlphaFoldDB" id="A0A8T4GEU3"/>
<sequence>MRNPWVHEEVPDNRSIYESRAKLLGTALWGVSLLVVGLFVTLSGSGGMDLGGTGTGSTLLTTLVAALALVLVFPVLLKLLAVSRLLASVAFLGAAWTVGRFVMEREADRIGEIAELAAARELLHGASEAVGELSELLDVVSVLV</sequence>
<proteinExistence type="predicted"/>
<reference evidence="2" key="1">
    <citation type="submission" date="2021-03" db="EMBL/GenBank/DDBJ databases">
        <title>Genomic Encyclopedia of Type Strains, Phase IV (KMG-IV): sequencing the most valuable type-strain genomes for metagenomic binning, comparative biology and taxonomic classification.</title>
        <authorList>
            <person name="Goeker M."/>
        </authorList>
    </citation>
    <scope>NUCLEOTIDE SEQUENCE</scope>
    <source>
        <strain evidence="2">DSM 23564</strain>
    </source>
</reference>
<gene>
    <name evidence="2" type="ORF">J2751_000986</name>
</gene>
<accession>A0A8T4GEU3</accession>
<dbReference type="EMBL" id="JAGGKQ010000005">
    <property type="protein sequence ID" value="MBP1921981.1"/>
    <property type="molecule type" value="Genomic_DNA"/>
</dbReference>
<evidence type="ECO:0000313" key="3">
    <source>
        <dbReference type="Proteomes" id="UP000823588"/>
    </source>
</evidence>
<dbReference type="RefSeq" id="WP_209483716.1">
    <property type="nucleotide sequence ID" value="NZ_JAGGKQ010000005.1"/>
</dbReference>
<dbReference type="OrthoDB" id="329867at2157"/>
<feature type="transmembrane region" description="Helical" evidence="1">
    <location>
        <begin position="27"/>
        <end position="47"/>
    </location>
</feature>
<dbReference type="Proteomes" id="UP000823588">
    <property type="component" value="Unassembled WGS sequence"/>
</dbReference>
<feature type="transmembrane region" description="Helical" evidence="1">
    <location>
        <begin position="59"/>
        <end position="79"/>
    </location>
</feature>